<name>A0A951QTW5_9CYAN</name>
<dbReference type="Proteomes" id="UP000729701">
    <property type="component" value="Unassembled WGS sequence"/>
</dbReference>
<evidence type="ECO:0000313" key="2">
    <source>
        <dbReference type="Proteomes" id="UP000729701"/>
    </source>
</evidence>
<reference evidence="1" key="2">
    <citation type="journal article" date="2022" name="Microbiol. Resour. Announc.">
        <title>Metagenome Sequencing to Explore Phylogenomics of Terrestrial Cyanobacteria.</title>
        <authorList>
            <person name="Ward R.D."/>
            <person name="Stajich J.E."/>
            <person name="Johansen J.R."/>
            <person name="Huntemann M."/>
            <person name="Clum A."/>
            <person name="Foster B."/>
            <person name="Foster B."/>
            <person name="Roux S."/>
            <person name="Palaniappan K."/>
            <person name="Varghese N."/>
            <person name="Mukherjee S."/>
            <person name="Reddy T.B.K."/>
            <person name="Daum C."/>
            <person name="Copeland A."/>
            <person name="Chen I.A."/>
            <person name="Ivanova N.N."/>
            <person name="Kyrpides N.C."/>
            <person name="Shapiro N."/>
            <person name="Eloe-Fadrosh E.A."/>
            <person name="Pietrasiak N."/>
        </authorList>
    </citation>
    <scope>NUCLEOTIDE SEQUENCE</scope>
    <source>
        <strain evidence="1">GSE-NOS-MK-12-04C</strain>
    </source>
</reference>
<dbReference type="EMBL" id="JAHHGZ010000057">
    <property type="protein sequence ID" value="MBW4671946.1"/>
    <property type="molecule type" value="Genomic_DNA"/>
</dbReference>
<evidence type="ECO:0000313" key="1">
    <source>
        <dbReference type="EMBL" id="MBW4671946.1"/>
    </source>
</evidence>
<reference evidence="1" key="1">
    <citation type="submission" date="2021-05" db="EMBL/GenBank/DDBJ databases">
        <authorList>
            <person name="Pietrasiak N."/>
            <person name="Ward R."/>
            <person name="Stajich J.E."/>
            <person name="Kurbessoian T."/>
        </authorList>
    </citation>
    <scope>NUCLEOTIDE SEQUENCE</scope>
    <source>
        <strain evidence="1">GSE-NOS-MK-12-04C</strain>
    </source>
</reference>
<protein>
    <submittedName>
        <fullName evidence="1">Uncharacterized protein</fullName>
    </submittedName>
</protein>
<comment type="caution">
    <text evidence="1">The sequence shown here is derived from an EMBL/GenBank/DDBJ whole genome shotgun (WGS) entry which is preliminary data.</text>
</comment>
<dbReference type="AlphaFoldDB" id="A0A951QTW5"/>
<sequence length="67" mass="7634">MIEEAKVLARQAKELSQQAVDLNQQGKYVEGHRLMQQAVEAGRKASQLINQPKIEKTLAQFEEMHQS</sequence>
<organism evidence="1 2">
    <name type="scientific">Cyanomargarita calcarea GSE-NOS-MK-12-04C</name>
    <dbReference type="NCBI Taxonomy" id="2839659"/>
    <lineage>
        <taxon>Bacteria</taxon>
        <taxon>Bacillati</taxon>
        <taxon>Cyanobacteriota</taxon>
        <taxon>Cyanophyceae</taxon>
        <taxon>Nostocales</taxon>
        <taxon>Cyanomargaritaceae</taxon>
        <taxon>Cyanomargarita</taxon>
    </lineage>
</organism>
<proteinExistence type="predicted"/>
<accession>A0A951QTW5</accession>
<gene>
    <name evidence="1" type="ORF">KME60_32095</name>
</gene>